<reference evidence="2 3" key="1">
    <citation type="journal article" date="2016" name="Mol. Biol. Evol.">
        <title>Comparative Genomics of Early-Diverging Mushroom-Forming Fungi Provides Insights into the Origins of Lignocellulose Decay Capabilities.</title>
        <authorList>
            <person name="Nagy L.G."/>
            <person name="Riley R."/>
            <person name="Tritt A."/>
            <person name="Adam C."/>
            <person name="Daum C."/>
            <person name="Floudas D."/>
            <person name="Sun H."/>
            <person name="Yadav J.S."/>
            <person name="Pangilinan J."/>
            <person name="Larsson K.H."/>
            <person name="Matsuura K."/>
            <person name="Barry K."/>
            <person name="Labutti K."/>
            <person name="Kuo R."/>
            <person name="Ohm R.A."/>
            <person name="Bhattacharya S.S."/>
            <person name="Shirouzu T."/>
            <person name="Yoshinaga Y."/>
            <person name="Martin F.M."/>
            <person name="Grigoriev I.V."/>
            <person name="Hibbett D.S."/>
        </authorList>
    </citation>
    <scope>NUCLEOTIDE SEQUENCE [LARGE SCALE GENOMIC DNA]</scope>
    <source>
        <strain evidence="2 3">CBS 109695</strain>
    </source>
</reference>
<feature type="region of interest" description="Disordered" evidence="1">
    <location>
        <begin position="124"/>
        <end position="167"/>
    </location>
</feature>
<gene>
    <name evidence="2" type="ORF">FIBSPDRAFT_817724</name>
</gene>
<feature type="region of interest" description="Disordered" evidence="1">
    <location>
        <begin position="1"/>
        <end position="78"/>
    </location>
</feature>
<dbReference type="Proteomes" id="UP000076532">
    <property type="component" value="Unassembled WGS sequence"/>
</dbReference>
<evidence type="ECO:0000313" key="3">
    <source>
        <dbReference type="Proteomes" id="UP000076532"/>
    </source>
</evidence>
<dbReference type="OrthoDB" id="3247268at2759"/>
<name>A0A166RC36_9AGAM</name>
<feature type="compositionally biased region" description="Polar residues" evidence="1">
    <location>
        <begin position="129"/>
        <end position="142"/>
    </location>
</feature>
<dbReference type="AlphaFoldDB" id="A0A166RC36"/>
<accession>A0A166RC36</accession>
<evidence type="ECO:0000313" key="2">
    <source>
        <dbReference type="EMBL" id="KZP28127.1"/>
    </source>
</evidence>
<dbReference type="EMBL" id="KV417505">
    <property type="protein sequence ID" value="KZP28127.1"/>
    <property type="molecule type" value="Genomic_DNA"/>
</dbReference>
<evidence type="ECO:0000256" key="1">
    <source>
        <dbReference type="SAM" id="MobiDB-lite"/>
    </source>
</evidence>
<feature type="compositionally biased region" description="Basic and acidic residues" evidence="1">
    <location>
        <begin position="18"/>
        <end position="27"/>
    </location>
</feature>
<protein>
    <submittedName>
        <fullName evidence="2">Uncharacterized protein</fullName>
    </submittedName>
</protein>
<proteinExistence type="predicted"/>
<sequence>MSLARSSSTTSIHSTGSQHEDWDRSESEIPEDTQARLGNGAPPTTPRNSVIFPADDSTEKTPGKIPGASEGKSERTTSQLLRLRAADGTEGTFSQEEASRIAEVLGQWINSESSPYEAEDDFFTRSQDDSSLSVNAKRSTPDSIGRRRGKSESVVSRPPSAAEALST</sequence>
<organism evidence="2 3">
    <name type="scientific">Athelia psychrophila</name>
    <dbReference type="NCBI Taxonomy" id="1759441"/>
    <lineage>
        <taxon>Eukaryota</taxon>
        <taxon>Fungi</taxon>
        <taxon>Dikarya</taxon>
        <taxon>Basidiomycota</taxon>
        <taxon>Agaricomycotina</taxon>
        <taxon>Agaricomycetes</taxon>
        <taxon>Agaricomycetidae</taxon>
        <taxon>Atheliales</taxon>
        <taxon>Atheliaceae</taxon>
        <taxon>Athelia</taxon>
    </lineage>
</organism>
<keyword evidence="3" id="KW-1185">Reference proteome</keyword>
<feature type="compositionally biased region" description="Low complexity" evidence="1">
    <location>
        <begin position="1"/>
        <end position="17"/>
    </location>
</feature>